<dbReference type="SUPFAM" id="SSF47240">
    <property type="entry name" value="Ferritin-like"/>
    <property type="match status" value="1"/>
</dbReference>
<keyword evidence="4" id="KW-0238">DNA-binding</keyword>
<evidence type="ECO:0000256" key="1">
    <source>
        <dbReference type="ARBA" id="ARBA00009497"/>
    </source>
</evidence>
<dbReference type="PANTHER" id="PTHR42932:SF1">
    <property type="entry name" value="GENERAL STRESS PROTEIN 20U"/>
    <property type="match status" value="1"/>
</dbReference>
<dbReference type="EMBL" id="FXUF01000009">
    <property type="protein sequence ID" value="SMP61930.1"/>
    <property type="molecule type" value="Genomic_DNA"/>
</dbReference>
<dbReference type="PANTHER" id="PTHR42932">
    <property type="entry name" value="GENERAL STRESS PROTEIN 20U"/>
    <property type="match status" value="1"/>
</dbReference>
<dbReference type="RefSeq" id="WP_283409775.1">
    <property type="nucleotide sequence ID" value="NZ_FXUF01000009.1"/>
</dbReference>
<reference evidence="4" key="1">
    <citation type="submission" date="2017-05" db="EMBL/GenBank/DDBJ databases">
        <authorList>
            <person name="Varghese N."/>
            <person name="Submissions S."/>
        </authorList>
    </citation>
    <scope>NUCLEOTIDE SEQUENCE</scope>
    <source>
        <strain evidence="4">Su22</strain>
    </source>
</reference>
<name>A0AA45WX13_9CLOT</name>
<sequence>MTEINIGLEAKGREAVTKEMNTYLANLHVLYTKLHNYHWNVEGKQFFALHAKLEELYDGVAEEIDAVAERILMLGHRPAASMKEYLELATLKEAASEKIDGEKLVKEVMADFTAVIKDLRAGIKVAEEADDQVSVDMMVGALAQYEKAVWMFRAWLA</sequence>
<feature type="domain" description="Ferritin/DPS" evidence="3">
    <location>
        <begin position="18"/>
        <end position="156"/>
    </location>
</feature>
<dbReference type="CDD" id="cd01043">
    <property type="entry name" value="DPS"/>
    <property type="match status" value="1"/>
</dbReference>
<evidence type="ECO:0000259" key="3">
    <source>
        <dbReference type="Pfam" id="PF00210"/>
    </source>
</evidence>
<comment type="similarity">
    <text evidence="1 2">Belongs to the Dps family.</text>
</comment>
<dbReference type="PRINTS" id="PR01346">
    <property type="entry name" value="HELNAPAPROT"/>
</dbReference>
<keyword evidence="5" id="KW-1185">Reference proteome</keyword>
<dbReference type="Proteomes" id="UP001158066">
    <property type="component" value="Unassembled WGS sequence"/>
</dbReference>
<dbReference type="InterPro" id="IPR002177">
    <property type="entry name" value="DPS_DNA-bd"/>
</dbReference>
<accession>A0AA45WX13</accession>
<evidence type="ECO:0000313" key="4">
    <source>
        <dbReference type="EMBL" id="SMP61930.1"/>
    </source>
</evidence>
<dbReference type="GO" id="GO:0016722">
    <property type="term" value="F:oxidoreductase activity, acting on metal ions"/>
    <property type="evidence" value="ECO:0007669"/>
    <property type="project" value="InterPro"/>
</dbReference>
<dbReference type="InterPro" id="IPR023188">
    <property type="entry name" value="DPS_DNA-bd_CS"/>
</dbReference>
<gene>
    <name evidence="4" type="ORF">SAMN06296020_109122</name>
</gene>
<organism evidence="4 5">
    <name type="scientific">Anoxynatronum buryatiense</name>
    <dbReference type="NCBI Taxonomy" id="489973"/>
    <lineage>
        <taxon>Bacteria</taxon>
        <taxon>Bacillati</taxon>
        <taxon>Bacillota</taxon>
        <taxon>Clostridia</taxon>
        <taxon>Eubacteriales</taxon>
        <taxon>Clostridiaceae</taxon>
        <taxon>Anoxynatronum</taxon>
    </lineage>
</organism>
<dbReference type="GO" id="GO:0008199">
    <property type="term" value="F:ferric iron binding"/>
    <property type="evidence" value="ECO:0007669"/>
    <property type="project" value="InterPro"/>
</dbReference>
<proteinExistence type="inferred from homology"/>
<protein>
    <submittedName>
        <fullName evidence="4">Starvation-inducible DNA-binding protein</fullName>
    </submittedName>
</protein>
<dbReference type="Pfam" id="PF00210">
    <property type="entry name" value="Ferritin"/>
    <property type="match status" value="1"/>
</dbReference>
<dbReference type="Gene3D" id="1.20.1260.10">
    <property type="match status" value="1"/>
</dbReference>
<dbReference type="PROSITE" id="PS00818">
    <property type="entry name" value="DPS_1"/>
    <property type="match status" value="1"/>
</dbReference>
<evidence type="ECO:0000313" key="5">
    <source>
        <dbReference type="Proteomes" id="UP001158066"/>
    </source>
</evidence>
<evidence type="ECO:0000256" key="2">
    <source>
        <dbReference type="RuleBase" id="RU003875"/>
    </source>
</evidence>
<dbReference type="GO" id="GO:0003677">
    <property type="term" value="F:DNA binding"/>
    <property type="evidence" value="ECO:0007669"/>
    <property type="project" value="UniProtKB-KW"/>
</dbReference>
<dbReference type="AlphaFoldDB" id="A0AA45WX13"/>
<dbReference type="InterPro" id="IPR012347">
    <property type="entry name" value="Ferritin-like"/>
</dbReference>
<dbReference type="InterPro" id="IPR009078">
    <property type="entry name" value="Ferritin-like_SF"/>
</dbReference>
<dbReference type="PIRSF" id="PIRSF005900">
    <property type="entry name" value="Dps"/>
    <property type="match status" value="1"/>
</dbReference>
<dbReference type="InterPro" id="IPR008331">
    <property type="entry name" value="Ferritin_DPS_dom"/>
</dbReference>
<dbReference type="PROSITE" id="PS00819">
    <property type="entry name" value="DPS_2"/>
    <property type="match status" value="1"/>
</dbReference>
<comment type="caution">
    <text evidence="4">The sequence shown here is derived from an EMBL/GenBank/DDBJ whole genome shotgun (WGS) entry which is preliminary data.</text>
</comment>